<keyword evidence="11 13" id="KW-0676">Redox-active center</keyword>
<dbReference type="PRINTS" id="PR00411">
    <property type="entry name" value="PNDRDTASEI"/>
</dbReference>
<dbReference type="PRINTS" id="PR00368">
    <property type="entry name" value="FADPNR"/>
</dbReference>
<sequence length="464" mass="49198">MEKDIIIIGGGPGGYVAAIRAAQLGAKVALIEADQIGGTCLNRGCIPTKALYKTAEIMQTLNKSADFGFQLDGFQLKMEKAQERKREVVTRLRTGVDKLLEGNGVEVISGKGSLVDSHTVLVTDGDGNTQSVQGKNILLATGSIPKRITNPGVDLPGVITTNEALELEELPKSMVIIGGGVTGIEFASILQSLGTQVTVVKYSPRILPPIDEEVIKRALISFRKLGFKIETGIKIKEIVQSETGLKVLAEGKKGPQDFAGEMVLLSAGRSINVDGLNLDGIGVAYDEFGIKVNSHYETSVPGIYAIGDVIGGQMLAHVASDEGKTVIEHIFGIETQINYDAVPTCVFSFPEIASVGLTEEETKKRGISYKVSKFMFAANGKALTLGEGDGLVKIIANEATHKILGVHILGPHASDLIHEGALAVTNGLTTADIICTIHAHPTLAESFQEAVLGVEGRAIHMLNK</sequence>
<feature type="domain" description="FAD/NAD(P)-binding" evidence="15">
    <location>
        <begin position="3"/>
        <end position="323"/>
    </location>
</feature>
<reference evidence="16 17" key="1">
    <citation type="submission" date="2022-08" db="EMBL/GenBank/DDBJ databases">
        <title>Proteogenomics of the novel Dehalobacterium formicoaceticum strain EZ94 highlights a key role of methyltransferases during anaerobic dichloromethane degradation.</title>
        <authorList>
            <person name="Wasmund K."/>
        </authorList>
    </citation>
    <scope>NUCLEOTIDE SEQUENCE [LARGE SCALE GENOMIC DNA]</scope>
    <source>
        <strain evidence="16 17">EZ94</strain>
    </source>
</reference>
<name>A0ABT1Y1J3_9FIRM</name>
<dbReference type="NCBIfam" id="TIGR01350">
    <property type="entry name" value="lipoamide_DH"/>
    <property type="match status" value="1"/>
</dbReference>
<evidence type="ECO:0000313" key="17">
    <source>
        <dbReference type="Proteomes" id="UP001524944"/>
    </source>
</evidence>
<keyword evidence="10" id="KW-1015">Disulfide bond</keyword>
<keyword evidence="5" id="KW-0963">Cytoplasm</keyword>
<proteinExistence type="inferred from homology"/>
<comment type="miscellaneous">
    <text evidence="13">The active site is a redox-active disulfide bond.</text>
</comment>
<dbReference type="Proteomes" id="UP001524944">
    <property type="component" value="Unassembled WGS sequence"/>
</dbReference>
<evidence type="ECO:0000256" key="4">
    <source>
        <dbReference type="ARBA" id="ARBA00016961"/>
    </source>
</evidence>
<dbReference type="SUPFAM" id="SSF51905">
    <property type="entry name" value="FAD/NAD(P)-binding domain"/>
    <property type="match status" value="1"/>
</dbReference>
<comment type="caution">
    <text evidence="16">The sequence shown here is derived from an EMBL/GenBank/DDBJ whole genome shotgun (WGS) entry which is preliminary data.</text>
</comment>
<keyword evidence="9 13" id="KW-0520">NAD</keyword>
<protein>
    <recommendedName>
        <fullName evidence="4 13">Dihydrolipoyl dehydrogenase</fullName>
        <ecNumber evidence="3 13">1.8.1.4</ecNumber>
    </recommendedName>
</protein>
<keyword evidence="6 13" id="KW-0285">Flavoprotein</keyword>
<comment type="similarity">
    <text evidence="2 13">Belongs to the class-I pyridine nucleotide-disulfide oxidoreductase family.</text>
</comment>
<evidence type="ECO:0000256" key="7">
    <source>
        <dbReference type="ARBA" id="ARBA00022827"/>
    </source>
</evidence>
<dbReference type="InterPro" id="IPR023753">
    <property type="entry name" value="FAD/NAD-binding_dom"/>
</dbReference>
<feature type="domain" description="Pyridine nucleotide-disulphide oxidoreductase dimerisation" evidence="14">
    <location>
        <begin position="342"/>
        <end position="450"/>
    </location>
</feature>
<evidence type="ECO:0000256" key="6">
    <source>
        <dbReference type="ARBA" id="ARBA00022630"/>
    </source>
</evidence>
<comment type="subcellular location">
    <subcellularLocation>
        <location evidence="1">Cytoplasm</location>
    </subcellularLocation>
</comment>
<dbReference type="Pfam" id="PF07992">
    <property type="entry name" value="Pyr_redox_2"/>
    <property type="match status" value="1"/>
</dbReference>
<dbReference type="PANTHER" id="PTHR22912:SF217">
    <property type="entry name" value="DIHYDROLIPOYL DEHYDROGENASE"/>
    <property type="match status" value="1"/>
</dbReference>
<keyword evidence="17" id="KW-1185">Reference proteome</keyword>
<dbReference type="Gene3D" id="3.50.50.60">
    <property type="entry name" value="FAD/NAD(P)-binding domain"/>
    <property type="match status" value="2"/>
</dbReference>
<dbReference type="InterPro" id="IPR016156">
    <property type="entry name" value="FAD/NAD-linked_Rdtase_dimer_sf"/>
</dbReference>
<dbReference type="Gene3D" id="3.30.390.30">
    <property type="match status" value="1"/>
</dbReference>
<evidence type="ECO:0000259" key="15">
    <source>
        <dbReference type="Pfam" id="PF07992"/>
    </source>
</evidence>
<dbReference type="SUPFAM" id="SSF55424">
    <property type="entry name" value="FAD/NAD-linked reductases, dimerisation (C-terminal) domain"/>
    <property type="match status" value="1"/>
</dbReference>
<evidence type="ECO:0000256" key="1">
    <source>
        <dbReference type="ARBA" id="ARBA00004496"/>
    </source>
</evidence>
<dbReference type="EMBL" id="JANPWE010000002">
    <property type="protein sequence ID" value="MCR6544728.1"/>
    <property type="molecule type" value="Genomic_DNA"/>
</dbReference>
<dbReference type="InterPro" id="IPR006258">
    <property type="entry name" value="Lipoamide_DH"/>
</dbReference>
<evidence type="ECO:0000256" key="10">
    <source>
        <dbReference type="ARBA" id="ARBA00023157"/>
    </source>
</evidence>
<evidence type="ECO:0000259" key="14">
    <source>
        <dbReference type="Pfam" id="PF02852"/>
    </source>
</evidence>
<dbReference type="InterPro" id="IPR050151">
    <property type="entry name" value="Class-I_Pyr_Nuc-Dis_Oxidored"/>
</dbReference>
<comment type="cofactor">
    <cofactor evidence="13">
        <name>FAD</name>
        <dbReference type="ChEBI" id="CHEBI:57692"/>
    </cofactor>
    <text evidence="13">Binds 1 FAD per subunit.</text>
</comment>
<evidence type="ECO:0000256" key="2">
    <source>
        <dbReference type="ARBA" id="ARBA00007532"/>
    </source>
</evidence>
<dbReference type="InterPro" id="IPR004099">
    <property type="entry name" value="Pyr_nucl-diS_OxRdtase_dimer"/>
</dbReference>
<dbReference type="PROSITE" id="PS00076">
    <property type="entry name" value="PYRIDINE_REDOX_1"/>
    <property type="match status" value="1"/>
</dbReference>
<dbReference type="PANTHER" id="PTHR22912">
    <property type="entry name" value="DISULFIDE OXIDOREDUCTASE"/>
    <property type="match status" value="1"/>
</dbReference>
<dbReference type="InterPro" id="IPR036188">
    <property type="entry name" value="FAD/NAD-bd_sf"/>
</dbReference>
<evidence type="ECO:0000256" key="13">
    <source>
        <dbReference type="RuleBase" id="RU003692"/>
    </source>
</evidence>
<dbReference type="RefSeq" id="WP_089612295.1">
    <property type="nucleotide sequence ID" value="NZ_CP022121.1"/>
</dbReference>
<evidence type="ECO:0000313" key="16">
    <source>
        <dbReference type="EMBL" id="MCR6544728.1"/>
    </source>
</evidence>
<keyword evidence="7 13" id="KW-0274">FAD</keyword>
<organism evidence="16 17">
    <name type="scientific">Dehalobacterium formicoaceticum</name>
    <dbReference type="NCBI Taxonomy" id="51515"/>
    <lineage>
        <taxon>Bacteria</taxon>
        <taxon>Bacillati</taxon>
        <taxon>Bacillota</taxon>
        <taxon>Clostridia</taxon>
        <taxon>Eubacteriales</taxon>
        <taxon>Peptococcaceae</taxon>
        <taxon>Dehalobacterium</taxon>
    </lineage>
</organism>
<dbReference type="InterPro" id="IPR001100">
    <property type="entry name" value="Pyr_nuc-diS_OxRdtase"/>
</dbReference>
<keyword evidence="8 13" id="KW-0560">Oxidoreductase</keyword>
<gene>
    <name evidence="16" type="primary">lpdA</name>
    <name evidence="16" type="ORF">NVS47_04220</name>
</gene>
<dbReference type="GO" id="GO:0004148">
    <property type="term" value="F:dihydrolipoyl dehydrogenase (NADH) activity"/>
    <property type="evidence" value="ECO:0007669"/>
    <property type="project" value="UniProtKB-EC"/>
</dbReference>
<dbReference type="InterPro" id="IPR012999">
    <property type="entry name" value="Pyr_OxRdtase_I_AS"/>
</dbReference>
<evidence type="ECO:0000256" key="8">
    <source>
        <dbReference type="ARBA" id="ARBA00023002"/>
    </source>
</evidence>
<dbReference type="PIRSF" id="PIRSF000350">
    <property type="entry name" value="Mercury_reductase_MerA"/>
    <property type="match status" value="1"/>
</dbReference>
<evidence type="ECO:0000256" key="5">
    <source>
        <dbReference type="ARBA" id="ARBA00022490"/>
    </source>
</evidence>
<evidence type="ECO:0000256" key="3">
    <source>
        <dbReference type="ARBA" id="ARBA00012608"/>
    </source>
</evidence>
<evidence type="ECO:0000256" key="9">
    <source>
        <dbReference type="ARBA" id="ARBA00023027"/>
    </source>
</evidence>
<comment type="catalytic activity">
    <reaction evidence="12 13">
        <text>N(6)-[(R)-dihydrolipoyl]-L-lysyl-[protein] + NAD(+) = N(6)-[(R)-lipoyl]-L-lysyl-[protein] + NADH + H(+)</text>
        <dbReference type="Rhea" id="RHEA:15045"/>
        <dbReference type="Rhea" id="RHEA-COMP:10474"/>
        <dbReference type="Rhea" id="RHEA-COMP:10475"/>
        <dbReference type="ChEBI" id="CHEBI:15378"/>
        <dbReference type="ChEBI" id="CHEBI:57540"/>
        <dbReference type="ChEBI" id="CHEBI:57945"/>
        <dbReference type="ChEBI" id="CHEBI:83099"/>
        <dbReference type="ChEBI" id="CHEBI:83100"/>
        <dbReference type="EC" id="1.8.1.4"/>
    </reaction>
</comment>
<evidence type="ECO:0000256" key="12">
    <source>
        <dbReference type="ARBA" id="ARBA00049187"/>
    </source>
</evidence>
<accession>A0ABT1Y1J3</accession>
<dbReference type="EC" id="1.8.1.4" evidence="3 13"/>
<evidence type="ECO:0000256" key="11">
    <source>
        <dbReference type="ARBA" id="ARBA00023284"/>
    </source>
</evidence>
<dbReference type="Pfam" id="PF02852">
    <property type="entry name" value="Pyr_redox_dim"/>
    <property type="match status" value="1"/>
</dbReference>